<feature type="coiled-coil region" evidence="1">
    <location>
        <begin position="160"/>
        <end position="187"/>
    </location>
</feature>
<protein>
    <submittedName>
        <fullName evidence="3">Uncharacterized protein DUF541</fullName>
    </submittedName>
</protein>
<dbReference type="RefSeq" id="WP_109618066.1">
    <property type="nucleotide sequence ID" value="NZ_QGDO01000003.1"/>
</dbReference>
<evidence type="ECO:0000256" key="1">
    <source>
        <dbReference type="SAM" id="Coils"/>
    </source>
</evidence>
<feature type="chain" id="PRO_5016249140" evidence="2">
    <location>
        <begin position="22"/>
        <end position="242"/>
    </location>
</feature>
<reference evidence="3 4" key="1">
    <citation type="submission" date="2018-03" db="EMBL/GenBank/DDBJ databases">
        <title>Genomic Encyclopedia of Archaeal and Bacterial Type Strains, Phase II (KMG-II): from individual species to whole genera.</title>
        <authorList>
            <person name="Goeker M."/>
        </authorList>
    </citation>
    <scope>NUCLEOTIDE SEQUENCE [LARGE SCALE GENOMIC DNA]</scope>
    <source>
        <strain evidence="3 4">DSM 28229</strain>
    </source>
</reference>
<keyword evidence="2" id="KW-0732">Signal</keyword>
<feature type="signal peptide" evidence="2">
    <location>
        <begin position="1"/>
        <end position="21"/>
    </location>
</feature>
<keyword evidence="4" id="KW-1185">Reference proteome</keyword>
<dbReference type="InterPro" id="IPR007497">
    <property type="entry name" value="SIMPL/DUF541"/>
</dbReference>
<organism evidence="3 4">
    <name type="scientific">Sediminitomix flava</name>
    <dbReference type="NCBI Taxonomy" id="379075"/>
    <lineage>
        <taxon>Bacteria</taxon>
        <taxon>Pseudomonadati</taxon>
        <taxon>Bacteroidota</taxon>
        <taxon>Cytophagia</taxon>
        <taxon>Cytophagales</taxon>
        <taxon>Flammeovirgaceae</taxon>
        <taxon>Sediminitomix</taxon>
    </lineage>
</organism>
<evidence type="ECO:0000313" key="3">
    <source>
        <dbReference type="EMBL" id="PWJ41763.1"/>
    </source>
</evidence>
<sequence>MKFSFLISCISFFLISLQLSAQETTLQLASQNYIEVMGESKIELEPNQIFINIRFKNYMAKVNKDVSLEKALFEQLNELKIDLTKQLEIRYDPNHLNANSKLMSSENTAKVELTQLRKNYIVQLGSAVEAEQLINSLKKNKDIVFELERIDHTNLESFKSKVQQEAIKEAKAKAEELTSAIGQSIRKASLIREIESATSSEPSKNVFISAQYPNGIDHTPEKSFQKIILEAKYLVRFDLHWN</sequence>
<dbReference type="Pfam" id="PF04402">
    <property type="entry name" value="SIMPL"/>
    <property type="match status" value="1"/>
</dbReference>
<keyword evidence="1" id="KW-0175">Coiled coil</keyword>
<accession>A0A315Z9N1</accession>
<evidence type="ECO:0000256" key="2">
    <source>
        <dbReference type="SAM" id="SignalP"/>
    </source>
</evidence>
<evidence type="ECO:0000313" key="4">
    <source>
        <dbReference type="Proteomes" id="UP000245535"/>
    </source>
</evidence>
<dbReference type="Proteomes" id="UP000245535">
    <property type="component" value="Unassembled WGS sequence"/>
</dbReference>
<gene>
    <name evidence="3" type="ORF">BC781_10313</name>
</gene>
<dbReference type="Gene3D" id="3.30.110.170">
    <property type="entry name" value="Protein of unknown function (DUF541), domain 1"/>
    <property type="match status" value="1"/>
</dbReference>
<proteinExistence type="predicted"/>
<comment type="caution">
    <text evidence="3">The sequence shown here is derived from an EMBL/GenBank/DDBJ whole genome shotgun (WGS) entry which is preliminary data.</text>
</comment>
<dbReference type="AlphaFoldDB" id="A0A315Z9N1"/>
<name>A0A315Z9N1_SEDFL</name>
<dbReference type="EMBL" id="QGDO01000003">
    <property type="protein sequence ID" value="PWJ41763.1"/>
    <property type="molecule type" value="Genomic_DNA"/>
</dbReference>